<feature type="compositionally biased region" description="Polar residues" evidence="1">
    <location>
        <begin position="66"/>
        <end position="75"/>
    </location>
</feature>
<evidence type="ECO:0000256" key="1">
    <source>
        <dbReference type="SAM" id="MobiDB-lite"/>
    </source>
</evidence>
<dbReference type="EMBL" id="CABFNQ020000694">
    <property type="protein sequence ID" value="CAH0024349.1"/>
    <property type="molecule type" value="Genomic_DNA"/>
</dbReference>
<feature type="region of interest" description="Disordered" evidence="1">
    <location>
        <begin position="37"/>
        <end position="111"/>
    </location>
</feature>
<evidence type="ECO:0000313" key="2">
    <source>
        <dbReference type="EMBL" id="CAH0024349.1"/>
    </source>
</evidence>
<reference evidence="2" key="1">
    <citation type="submission" date="2021-10" db="EMBL/GenBank/DDBJ databases">
        <authorList>
            <person name="Piombo E."/>
        </authorList>
    </citation>
    <scope>NUCLEOTIDE SEQUENCE</scope>
</reference>
<feature type="compositionally biased region" description="Polar residues" evidence="1">
    <location>
        <begin position="153"/>
        <end position="163"/>
    </location>
</feature>
<dbReference type="OrthoDB" id="4755921at2759"/>
<name>A0A9N9VJ86_9HYPO</name>
<comment type="caution">
    <text evidence="2">The sequence shown here is derived from an EMBL/GenBank/DDBJ whole genome shotgun (WGS) entry which is preliminary data.</text>
</comment>
<dbReference type="AlphaFoldDB" id="A0A9N9VJ86"/>
<feature type="compositionally biased region" description="Polar residues" evidence="1">
    <location>
        <begin position="85"/>
        <end position="95"/>
    </location>
</feature>
<sequence>MFDPGATLGDIPLPTLHSQFPEQPMVKPTPQMYTNPAMVWSTPNSAPAQHVGPMPVGPPIEPLNPTLGSTTSFQKPATLHPMNPPQGSQFPTNAPAQRHPVPKPRVPDPGNQQAYEAWIEWRKANEPGYAIECKLRQQRRAQRNMGSKPHAQASRSLEVKSTA</sequence>
<organism evidence="2 3">
    <name type="scientific">Clonostachys rhizophaga</name>
    <dbReference type="NCBI Taxonomy" id="160324"/>
    <lineage>
        <taxon>Eukaryota</taxon>
        <taxon>Fungi</taxon>
        <taxon>Dikarya</taxon>
        <taxon>Ascomycota</taxon>
        <taxon>Pezizomycotina</taxon>
        <taxon>Sordariomycetes</taxon>
        <taxon>Hypocreomycetidae</taxon>
        <taxon>Hypocreales</taxon>
        <taxon>Bionectriaceae</taxon>
        <taxon>Clonostachys</taxon>
    </lineage>
</organism>
<dbReference type="Proteomes" id="UP000696573">
    <property type="component" value="Unassembled WGS sequence"/>
</dbReference>
<gene>
    <name evidence="2" type="ORF">CRHIZ90672A_00000767</name>
</gene>
<protein>
    <submittedName>
        <fullName evidence="2">Uncharacterized protein</fullName>
    </submittedName>
</protein>
<feature type="region of interest" description="Disordered" evidence="1">
    <location>
        <begin position="138"/>
        <end position="163"/>
    </location>
</feature>
<proteinExistence type="predicted"/>
<accession>A0A9N9VJ86</accession>
<evidence type="ECO:0000313" key="3">
    <source>
        <dbReference type="Proteomes" id="UP000696573"/>
    </source>
</evidence>
<keyword evidence="3" id="KW-1185">Reference proteome</keyword>